<sequence length="145" mass="15688">MAAGSCGVIKPAMPAGKFAVSTSAHMEFVDITNQVQQAVTASGVRDGVCFVYNPHTTAGLTINEGADPAVQHDLLGVFREMVPQSYPYRHLEGNSPAHAMATMTGSSVTVFIDSGRLQLGTWQHIFFCEFDGPRNRKVFWKIQAG</sequence>
<dbReference type="InterPro" id="IPR001602">
    <property type="entry name" value="UPF0047_YjbQ-like"/>
</dbReference>
<dbReference type="PANTHER" id="PTHR30615:SF8">
    <property type="entry name" value="UPF0047 PROTEIN C4A8.02C"/>
    <property type="match status" value="1"/>
</dbReference>
<proteinExistence type="inferred from homology"/>
<dbReference type="PANTHER" id="PTHR30615">
    <property type="entry name" value="UNCHARACTERIZED PROTEIN YJBQ-RELATED"/>
    <property type="match status" value="1"/>
</dbReference>
<dbReference type="PROSITE" id="PS01314">
    <property type="entry name" value="UPF0047"/>
    <property type="match status" value="1"/>
</dbReference>
<reference evidence="2" key="1">
    <citation type="submission" date="2018-06" db="EMBL/GenBank/DDBJ databases">
        <authorList>
            <person name="Zhirakovskaya E."/>
        </authorList>
    </citation>
    <scope>NUCLEOTIDE SEQUENCE</scope>
</reference>
<dbReference type="EMBL" id="UOEY01000124">
    <property type="protein sequence ID" value="VAW41481.1"/>
    <property type="molecule type" value="Genomic_DNA"/>
</dbReference>
<evidence type="ECO:0000256" key="1">
    <source>
        <dbReference type="ARBA" id="ARBA00005534"/>
    </source>
</evidence>
<dbReference type="InterPro" id="IPR035917">
    <property type="entry name" value="YjbQ-like_sf"/>
</dbReference>
<dbReference type="SUPFAM" id="SSF111038">
    <property type="entry name" value="YjbQ-like"/>
    <property type="match status" value="1"/>
</dbReference>
<comment type="similarity">
    <text evidence="1">Belongs to the UPF0047 family.</text>
</comment>
<dbReference type="NCBIfam" id="TIGR00149">
    <property type="entry name" value="TIGR00149_YjbQ"/>
    <property type="match status" value="1"/>
</dbReference>
<protein>
    <submittedName>
        <fullName evidence="2">UPF0047 protein Bsu YugU</fullName>
    </submittedName>
</protein>
<dbReference type="AlphaFoldDB" id="A0A3B0VEY3"/>
<dbReference type="Gene3D" id="2.60.120.460">
    <property type="entry name" value="YjbQ-like"/>
    <property type="match status" value="1"/>
</dbReference>
<accession>A0A3B0VEY3</accession>
<organism evidence="2">
    <name type="scientific">hydrothermal vent metagenome</name>
    <dbReference type="NCBI Taxonomy" id="652676"/>
    <lineage>
        <taxon>unclassified sequences</taxon>
        <taxon>metagenomes</taxon>
        <taxon>ecological metagenomes</taxon>
    </lineage>
</organism>
<name>A0A3B0VEY3_9ZZZZ</name>
<dbReference type="Pfam" id="PF01894">
    <property type="entry name" value="YjbQ"/>
    <property type="match status" value="1"/>
</dbReference>
<evidence type="ECO:0000313" key="2">
    <source>
        <dbReference type="EMBL" id="VAW41481.1"/>
    </source>
</evidence>
<dbReference type="PIRSF" id="PIRSF004681">
    <property type="entry name" value="UCP004681"/>
    <property type="match status" value="1"/>
</dbReference>
<gene>
    <name evidence="2" type="ORF">MNBD_DELTA04-984</name>
</gene>